<dbReference type="Gene3D" id="1.10.472.90">
    <property type="entry name" value="Conserved carboxylase domain"/>
    <property type="match status" value="1"/>
</dbReference>
<feature type="domain" description="Lipoyl-binding" evidence="4">
    <location>
        <begin position="152"/>
        <end position="221"/>
    </location>
</feature>
<dbReference type="Pfam" id="PF00364">
    <property type="entry name" value="Biotin_lipoyl"/>
    <property type="match status" value="1"/>
</dbReference>
<keyword evidence="6" id="KW-1185">Reference proteome</keyword>
<keyword evidence="3" id="KW-0092">Biotin</keyword>
<reference evidence="5 6" key="1">
    <citation type="submission" date="2017-05" db="EMBL/GenBank/DDBJ databases">
        <title>Genome of assembly of the Bengalese finch, Lonchura striata domestica.</title>
        <authorList>
            <person name="Colquitt B.M."/>
            <person name="Brainard M.S."/>
        </authorList>
    </citation>
    <scope>NUCLEOTIDE SEQUENCE [LARGE SCALE GENOMIC DNA]</scope>
    <source>
        <strain evidence="5">White83orange57</strain>
    </source>
</reference>
<dbReference type="PANTHER" id="PTHR43778:SF2">
    <property type="entry name" value="PYRUVATE CARBOXYLASE, MITOCHONDRIAL"/>
    <property type="match status" value="1"/>
</dbReference>
<dbReference type="InterPro" id="IPR055268">
    <property type="entry name" value="PCB-like"/>
</dbReference>
<dbReference type="Pfam" id="PF02436">
    <property type="entry name" value="PYC_OADA"/>
    <property type="match status" value="1"/>
</dbReference>
<dbReference type="AlphaFoldDB" id="A0A218UBK0"/>
<proteinExistence type="predicted"/>
<evidence type="ECO:0000256" key="3">
    <source>
        <dbReference type="ARBA" id="ARBA00023267"/>
    </source>
</evidence>
<gene>
    <name evidence="5" type="primary">PC</name>
    <name evidence="5" type="ORF">RLOC_00006313</name>
</gene>
<evidence type="ECO:0000256" key="1">
    <source>
        <dbReference type="ARBA" id="ARBA00004742"/>
    </source>
</evidence>
<dbReference type="FunFam" id="1.10.472.90:FF:000001">
    <property type="entry name" value="Pyruvate carboxylase"/>
    <property type="match status" value="1"/>
</dbReference>
<dbReference type="Proteomes" id="UP000197619">
    <property type="component" value="Unassembled WGS sequence"/>
</dbReference>
<evidence type="ECO:0000256" key="2">
    <source>
        <dbReference type="ARBA" id="ARBA00022432"/>
    </source>
</evidence>
<comment type="pathway">
    <text evidence="1">Carbohydrate biosynthesis; gluconeogenesis.</text>
</comment>
<dbReference type="CDD" id="cd06850">
    <property type="entry name" value="biotinyl_domain"/>
    <property type="match status" value="1"/>
</dbReference>
<dbReference type="Gene3D" id="2.40.50.100">
    <property type="match status" value="1"/>
</dbReference>
<dbReference type="EMBL" id="MUZQ01000478">
    <property type="protein sequence ID" value="OWK50981.1"/>
    <property type="molecule type" value="Genomic_DNA"/>
</dbReference>
<dbReference type="SUPFAM" id="SSF89000">
    <property type="entry name" value="post-HMGL domain-like"/>
    <property type="match status" value="1"/>
</dbReference>
<keyword evidence="5" id="KW-0670">Pyruvate</keyword>
<evidence type="ECO:0000313" key="6">
    <source>
        <dbReference type="Proteomes" id="UP000197619"/>
    </source>
</evidence>
<dbReference type="PANTHER" id="PTHR43778">
    <property type="entry name" value="PYRUVATE CARBOXYLASE"/>
    <property type="match status" value="1"/>
</dbReference>
<dbReference type="FunFam" id="2.40.50.100:FF:000003">
    <property type="entry name" value="Acetyl-CoA carboxylase biotin carboxyl carrier protein"/>
    <property type="match status" value="1"/>
</dbReference>
<keyword evidence="2" id="KW-0312">Gluconeogenesis</keyword>
<dbReference type="SUPFAM" id="SSF51230">
    <property type="entry name" value="Single hybrid motif"/>
    <property type="match status" value="1"/>
</dbReference>
<evidence type="ECO:0000259" key="4">
    <source>
        <dbReference type="PROSITE" id="PS50968"/>
    </source>
</evidence>
<name>A0A218UBK0_9PASE</name>
<dbReference type="InterPro" id="IPR000089">
    <property type="entry name" value="Biotin_lipoyl"/>
</dbReference>
<dbReference type="InterPro" id="IPR011053">
    <property type="entry name" value="Single_hybrid_motif"/>
</dbReference>
<protein>
    <submittedName>
        <fullName evidence="5">Pyruvate carboxylase, mitochondrial</fullName>
    </submittedName>
</protein>
<dbReference type="InterPro" id="IPR001882">
    <property type="entry name" value="Biotin_BS"/>
</dbReference>
<sequence>MKSGNADVYENEIPGGQYTNLHFQAHAMGLGHKFKEVKKAYTEANKMLGDLIKVTPTSKVVGDLAQFLVQNALSRAEAEARADELSFPRSVVEFLQGHIGEPPGGFPEPLRSRVELERGKTLHIKALALGDLNAAGQREEMHVHPKAEKGAKGQVGAPMPGEVVEVRVQEGAAVAKGDPLCVLSAMKMETVVTAPVAGKVTKIHVRPGLSLEGDDLIAVIE</sequence>
<dbReference type="PROSITE" id="PS00188">
    <property type="entry name" value="BIOTIN"/>
    <property type="match status" value="1"/>
</dbReference>
<dbReference type="PROSITE" id="PS50968">
    <property type="entry name" value="BIOTINYL_LIPOYL"/>
    <property type="match status" value="1"/>
</dbReference>
<organism evidence="5 6">
    <name type="scientific">Lonchura striata</name>
    <name type="common">white-rumped munia</name>
    <dbReference type="NCBI Taxonomy" id="40157"/>
    <lineage>
        <taxon>Eukaryota</taxon>
        <taxon>Metazoa</taxon>
        <taxon>Chordata</taxon>
        <taxon>Craniata</taxon>
        <taxon>Vertebrata</taxon>
        <taxon>Euteleostomi</taxon>
        <taxon>Archelosauria</taxon>
        <taxon>Archosauria</taxon>
        <taxon>Dinosauria</taxon>
        <taxon>Saurischia</taxon>
        <taxon>Theropoda</taxon>
        <taxon>Coelurosauria</taxon>
        <taxon>Aves</taxon>
        <taxon>Neognathae</taxon>
        <taxon>Neoaves</taxon>
        <taxon>Telluraves</taxon>
        <taxon>Australaves</taxon>
        <taxon>Passeriformes</taxon>
        <taxon>Passeroidea</taxon>
        <taxon>Estrildidae</taxon>
        <taxon>Estrildinae</taxon>
        <taxon>Lonchura</taxon>
    </lineage>
</organism>
<evidence type="ECO:0000313" key="5">
    <source>
        <dbReference type="EMBL" id="OWK50981.1"/>
    </source>
</evidence>
<dbReference type="GO" id="GO:0005737">
    <property type="term" value="C:cytoplasm"/>
    <property type="evidence" value="ECO:0007669"/>
    <property type="project" value="TreeGrafter"/>
</dbReference>
<dbReference type="GO" id="GO:0004736">
    <property type="term" value="F:pyruvate carboxylase activity"/>
    <property type="evidence" value="ECO:0007669"/>
    <property type="project" value="TreeGrafter"/>
</dbReference>
<dbReference type="InterPro" id="IPR003379">
    <property type="entry name" value="Carboxylase_cons_dom"/>
</dbReference>
<comment type="caution">
    <text evidence="5">The sequence shown here is derived from an EMBL/GenBank/DDBJ whole genome shotgun (WGS) entry which is preliminary data.</text>
</comment>
<dbReference type="GO" id="GO:0006094">
    <property type="term" value="P:gluconeogenesis"/>
    <property type="evidence" value="ECO:0007669"/>
    <property type="project" value="UniProtKB-KW"/>
</dbReference>
<accession>A0A218UBK0</accession>